<evidence type="ECO:0000313" key="3">
    <source>
        <dbReference type="Proteomes" id="UP001597319"/>
    </source>
</evidence>
<dbReference type="InterPro" id="IPR019260">
    <property type="entry name" value="DUF2262"/>
</dbReference>
<sequence>MIITKEILKKDPDIEGAFIVEFIWNDKKFDLRLDPDDVSINETLLLANKIIGDFEIYLKKAEDVIVKDFLDNYNENWSDSENGYPKLNELEFRSNLELHGINFLSNDCVDVFFNENGMFGNHSLIAQSFDGENFEDSTMYG</sequence>
<dbReference type="Proteomes" id="UP001597319">
    <property type="component" value="Unassembled WGS sequence"/>
</dbReference>
<dbReference type="Pfam" id="PF10020">
    <property type="entry name" value="DUF2262"/>
    <property type="match status" value="1"/>
</dbReference>
<proteinExistence type="predicted"/>
<evidence type="ECO:0000259" key="1">
    <source>
        <dbReference type="Pfam" id="PF10020"/>
    </source>
</evidence>
<name>A0ABW5LNX6_9FLAO</name>
<keyword evidence="3" id="KW-1185">Reference proteome</keyword>
<reference evidence="3" key="1">
    <citation type="journal article" date="2019" name="Int. J. Syst. Evol. Microbiol.">
        <title>The Global Catalogue of Microorganisms (GCM) 10K type strain sequencing project: providing services to taxonomists for standard genome sequencing and annotation.</title>
        <authorList>
            <consortium name="The Broad Institute Genomics Platform"/>
            <consortium name="The Broad Institute Genome Sequencing Center for Infectious Disease"/>
            <person name="Wu L."/>
            <person name="Ma J."/>
        </authorList>
    </citation>
    <scope>NUCLEOTIDE SEQUENCE [LARGE SCALE GENOMIC DNA]</scope>
    <source>
        <strain evidence="3">KCTC 52274</strain>
    </source>
</reference>
<comment type="caution">
    <text evidence="2">The sequence shown here is derived from an EMBL/GenBank/DDBJ whole genome shotgun (WGS) entry which is preliminary data.</text>
</comment>
<dbReference type="RefSeq" id="WP_378295339.1">
    <property type="nucleotide sequence ID" value="NZ_JBHULE010000035.1"/>
</dbReference>
<feature type="domain" description="DUF2262" evidence="1">
    <location>
        <begin position="18"/>
        <end position="136"/>
    </location>
</feature>
<protein>
    <submittedName>
        <fullName evidence="2">DUF2262 domain-containing protein</fullName>
    </submittedName>
</protein>
<organism evidence="2 3">
    <name type="scientific">Aquimarina rubra</name>
    <dbReference type="NCBI Taxonomy" id="1920033"/>
    <lineage>
        <taxon>Bacteria</taxon>
        <taxon>Pseudomonadati</taxon>
        <taxon>Bacteroidota</taxon>
        <taxon>Flavobacteriia</taxon>
        <taxon>Flavobacteriales</taxon>
        <taxon>Flavobacteriaceae</taxon>
        <taxon>Aquimarina</taxon>
    </lineage>
</organism>
<evidence type="ECO:0000313" key="2">
    <source>
        <dbReference type="EMBL" id="MFD2565529.1"/>
    </source>
</evidence>
<gene>
    <name evidence="2" type="ORF">ACFSR1_22830</name>
</gene>
<dbReference type="EMBL" id="JBHULE010000035">
    <property type="protein sequence ID" value="MFD2565529.1"/>
    <property type="molecule type" value="Genomic_DNA"/>
</dbReference>
<accession>A0ABW5LNX6</accession>